<evidence type="ECO:0000256" key="4">
    <source>
        <dbReference type="ARBA" id="ARBA00022960"/>
    </source>
</evidence>
<dbReference type="EMBL" id="FOHB01000006">
    <property type="protein sequence ID" value="SES40908.1"/>
    <property type="molecule type" value="Genomic_DNA"/>
</dbReference>
<feature type="transmembrane region" description="Helical" evidence="8">
    <location>
        <begin position="291"/>
        <end position="318"/>
    </location>
</feature>
<protein>
    <submittedName>
        <fullName evidence="9">Putative peptidoglycan lipid II flippase</fullName>
    </submittedName>
</protein>
<feature type="transmembrane region" description="Helical" evidence="8">
    <location>
        <begin position="506"/>
        <end position="526"/>
    </location>
</feature>
<keyword evidence="4" id="KW-0133">Cell shape</keyword>
<sequence length="550" mass="55443">MSAEPARPARSAPRGVTTSIARAAGIIAVATLLARIAGFARTLVFSDSVGTTGVGSIYQTVNTIPNAIFEVAAGGVLAAAAVPLVAGQLGAGRDEDADQTSSALLTWAVAVLLPLAALLALAAPALSEFMLGAKYSQESVDLATRMLVIFAPQVVLYGIGIVLTGVLQARRSFLAPALAPLLSSLVVIAAYVAYGQLSEAGSSADAVSDEAVWVLAGGTTLGVAVLSLPLFVPAWRAGARLRPTFRFPEGSLRRVATLASAGVLALVAQQLAVVATMWLTNHRAGQGAVNVYAYVQAVYLLPYAVLAVPIATSAFPALAHGEGAGTREQGTLARSLQAILLLCGGAAAVLVAVARPVGTFFQAFDRGADAGGGPALAAIPETLVAYAPGLVGFGAAALLTRALYVRGRPSLAALAVAAGWLVAALWPLLTLPEDAGAAGTLRSLGAASSVGMTLSALLLGLLVRRAWGEEATRGASRTLGAIVVAAAVAAGIGDLVAFYWDPHGMLGAVVAGVTVAAVTAVLYLGVMALADRPAMKAAVARGRRRRGQAA</sequence>
<dbReference type="GO" id="GO:0009252">
    <property type="term" value="P:peptidoglycan biosynthetic process"/>
    <property type="evidence" value="ECO:0007669"/>
    <property type="project" value="UniProtKB-KW"/>
</dbReference>
<proteinExistence type="predicted"/>
<dbReference type="OrthoDB" id="4350032at2"/>
<dbReference type="Proteomes" id="UP000199019">
    <property type="component" value="Unassembled WGS sequence"/>
</dbReference>
<dbReference type="GO" id="GO:0005886">
    <property type="term" value="C:plasma membrane"/>
    <property type="evidence" value="ECO:0007669"/>
    <property type="project" value="UniProtKB-SubCell"/>
</dbReference>
<dbReference type="Pfam" id="PF03023">
    <property type="entry name" value="MurJ"/>
    <property type="match status" value="1"/>
</dbReference>
<feature type="transmembrane region" description="Helical" evidence="8">
    <location>
        <begin position="479"/>
        <end position="500"/>
    </location>
</feature>
<name>A0A1H9X3W0_9MICO</name>
<feature type="transmembrane region" description="Helical" evidence="8">
    <location>
        <begin position="383"/>
        <end position="404"/>
    </location>
</feature>
<evidence type="ECO:0000313" key="9">
    <source>
        <dbReference type="EMBL" id="SES40908.1"/>
    </source>
</evidence>
<feature type="transmembrane region" description="Helical" evidence="8">
    <location>
        <begin position="214"/>
        <end position="235"/>
    </location>
</feature>
<comment type="subcellular location">
    <subcellularLocation>
        <location evidence="1">Cell membrane</location>
        <topology evidence="1">Multi-pass membrane protein</topology>
    </subcellularLocation>
</comment>
<dbReference type="AlphaFoldDB" id="A0A1H9X3W0"/>
<keyword evidence="10" id="KW-1185">Reference proteome</keyword>
<feature type="transmembrane region" description="Helical" evidence="8">
    <location>
        <begin position="20"/>
        <end position="40"/>
    </location>
</feature>
<feature type="transmembrane region" description="Helical" evidence="8">
    <location>
        <begin position="411"/>
        <end position="429"/>
    </location>
</feature>
<feature type="transmembrane region" description="Helical" evidence="8">
    <location>
        <begin position="103"/>
        <end position="126"/>
    </location>
</feature>
<dbReference type="PRINTS" id="PR01806">
    <property type="entry name" value="VIRFACTRMVIN"/>
</dbReference>
<evidence type="ECO:0000256" key="5">
    <source>
        <dbReference type="ARBA" id="ARBA00022984"/>
    </source>
</evidence>
<keyword evidence="7 8" id="KW-0472">Membrane</keyword>
<feature type="transmembrane region" description="Helical" evidence="8">
    <location>
        <begin position="449"/>
        <end position="467"/>
    </location>
</feature>
<accession>A0A1H9X3W0</accession>
<feature type="transmembrane region" description="Helical" evidence="8">
    <location>
        <begin position="146"/>
        <end position="166"/>
    </location>
</feature>
<dbReference type="GO" id="GO:0034204">
    <property type="term" value="P:lipid translocation"/>
    <property type="evidence" value="ECO:0007669"/>
    <property type="project" value="TreeGrafter"/>
</dbReference>
<evidence type="ECO:0000313" key="10">
    <source>
        <dbReference type="Proteomes" id="UP000199019"/>
    </source>
</evidence>
<keyword evidence="6 8" id="KW-1133">Transmembrane helix</keyword>
<feature type="transmembrane region" description="Helical" evidence="8">
    <location>
        <begin position="173"/>
        <end position="194"/>
    </location>
</feature>
<evidence type="ECO:0000256" key="2">
    <source>
        <dbReference type="ARBA" id="ARBA00022475"/>
    </source>
</evidence>
<dbReference type="PANTHER" id="PTHR47019:SF1">
    <property type="entry name" value="LIPID II FLIPPASE MURJ"/>
    <property type="match status" value="1"/>
</dbReference>
<dbReference type="InterPro" id="IPR051050">
    <property type="entry name" value="Lipid_II_flippase_MurJ/MviN"/>
</dbReference>
<dbReference type="RefSeq" id="WP_091760890.1">
    <property type="nucleotide sequence ID" value="NZ_FOHB01000006.1"/>
</dbReference>
<evidence type="ECO:0000256" key="6">
    <source>
        <dbReference type="ARBA" id="ARBA00022989"/>
    </source>
</evidence>
<dbReference type="GO" id="GO:0015648">
    <property type="term" value="F:lipid-linked peptidoglycan transporter activity"/>
    <property type="evidence" value="ECO:0007669"/>
    <property type="project" value="TreeGrafter"/>
</dbReference>
<keyword evidence="2" id="KW-1003">Cell membrane</keyword>
<feature type="transmembrane region" description="Helical" evidence="8">
    <location>
        <begin position="71"/>
        <end position="91"/>
    </location>
</feature>
<reference evidence="10" key="1">
    <citation type="submission" date="2016-10" db="EMBL/GenBank/DDBJ databases">
        <authorList>
            <person name="Varghese N."/>
            <person name="Submissions S."/>
        </authorList>
    </citation>
    <scope>NUCLEOTIDE SEQUENCE [LARGE SCALE GENOMIC DNA]</scope>
    <source>
        <strain evidence="10">CGMCC 1.6963</strain>
    </source>
</reference>
<feature type="transmembrane region" description="Helical" evidence="8">
    <location>
        <begin position="255"/>
        <end position="279"/>
    </location>
</feature>
<evidence type="ECO:0000256" key="3">
    <source>
        <dbReference type="ARBA" id="ARBA00022692"/>
    </source>
</evidence>
<gene>
    <name evidence="9" type="ORF">SAMN05216199_3428</name>
</gene>
<keyword evidence="3 8" id="KW-0812">Transmembrane</keyword>
<dbReference type="InterPro" id="IPR004268">
    <property type="entry name" value="MurJ"/>
</dbReference>
<dbReference type="GO" id="GO:0008360">
    <property type="term" value="P:regulation of cell shape"/>
    <property type="evidence" value="ECO:0007669"/>
    <property type="project" value="UniProtKB-KW"/>
</dbReference>
<keyword evidence="5" id="KW-0573">Peptidoglycan synthesis</keyword>
<organism evidence="9 10">
    <name type="scientific">Pedococcus cremeus</name>
    <dbReference type="NCBI Taxonomy" id="587636"/>
    <lineage>
        <taxon>Bacteria</taxon>
        <taxon>Bacillati</taxon>
        <taxon>Actinomycetota</taxon>
        <taxon>Actinomycetes</taxon>
        <taxon>Micrococcales</taxon>
        <taxon>Intrasporangiaceae</taxon>
        <taxon>Pedococcus</taxon>
    </lineage>
</organism>
<evidence type="ECO:0000256" key="7">
    <source>
        <dbReference type="ARBA" id="ARBA00023136"/>
    </source>
</evidence>
<evidence type="ECO:0000256" key="8">
    <source>
        <dbReference type="SAM" id="Phobius"/>
    </source>
</evidence>
<dbReference type="STRING" id="587636.SAMN05216199_3428"/>
<dbReference type="PANTHER" id="PTHR47019">
    <property type="entry name" value="LIPID II FLIPPASE MURJ"/>
    <property type="match status" value="1"/>
</dbReference>
<evidence type="ECO:0000256" key="1">
    <source>
        <dbReference type="ARBA" id="ARBA00004651"/>
    </source>
</evidence>
<feature type="transmembrane region" description="Helical" evidence="8">
    <location>
        <begin position="339"/>
        <end position="363"/>
    </location>
</feature>